<dbReference type="Proteomes" id="UP001281003">
    <property type="component" value="Unassembled WGS sequence"/>
</dbReference>
<gene>
    <name evidence="2" type="ORF">B0T20DRAFT_501687</name>
</gene>
<reference evidence="2" key="2">
    <citation type="submission" date="2023-07" db="EMBL/GenBank/DDBJ databases">
        <authorList>
            <consortium name="Lawrence Berkeley National Laboratory"/>
            <person name="Haridas S."/>
            <person name="Hensen N."/>
            <person name="Bonometti L."/>
            <person name="Westerberg I."/>
            <person name="Brannstrom I.O."/>
            <person name="Guillou S."/>
            <person name="Cros-Aarteil S."/>
            <person name="Calhoun S."/>
            <person name="Kuo A."/>
            <person name="Mondo S."/>
            <person name="Pangilinan J."/>
            <person name="Riley R."/>
            <person name="LaButti K."/>
            <person name="Andreopoulos B."/>
            <person name="Lipzen A."/>
            <person name="Chen C."/>
            <person name="Yanf M."/>
            <person name="Daum C."/>
            <person name="Ng V."/>
            <person name="Clum A."/>
            <person name="Steindorff A."/>
            <person name="Ohm R."/>
            <person name="Martin F."/>
            <person name="Silar P."/>
            <person name="Natvig D."/>
            <person name="Lalanne C."/>
            <person name="Gautier V."/>
            <person name="Ament-velasquez S.L."/>
            <person name="Kruys A."/>
            <person name="Hutchinson M.I."/>
            <person name="Powell A.J."/>
            <person name="Barry K."/>
            <person name="Miller A.N."/>
            <person name="Grigoriev I.V."/>
            <person name="Debuchy R."/>
            <person name="Gladieux P."/>
            <person name="Thoren M.H."/>
            <person name="Johannesson H."/>
        </authorList>
    </citation>
    <scope>NUCLEOTIDE SEQUENCE</scope>
    <source>
        <strain evidence="2">FGSC 1904</strain>
    </source>
</reference>
<dbReference type="EMBL" id="JAUTDP010000009">
    <property type="protein sequence ID" value="KAK3396381.1"/>
    <property type="molecule type" value="Genomic_DNA"/>
</dbReference>
<sequence>MPNIKRKAGEDNMPNLTTANGSGDTVMSHTRPGMEEGKTHLPVLPGLTTLPVQPKKPESYGPYIFNGQVIDLRDDNPSDAEWKDTFTPHEQLRFVLKKLLACNVPGALSILAEHKTILRPLHLKSYYVKGEVIGLACSQGKQYIKFADGKFVASRLEWGKSCEQDKDNQKGEEDEDSKKDADSRNDADSKTNEPDESNEDDEDGKRIRYEGKKRSKHIYPALARYLFCVKENVEGKRCTECTNVERYGPFADCVVVTAGGGEDADEEEGSACLNCRYRGEAEYCSLRVGFGEVKKQAPYFLNRIPFPNFSQEDLRNVPTKALKKMEEVLCGALELMKKEQESQEELDAN</sequence>
<dbReference type="Pfam" id="PF12511">
    <property type="entry name" value="DUF3716"/>
    <property type="match status" value="1"/>
</dbReference>
<keyword evidence="3" id="KW-1185">Reference proteome</keyword>
<organism evidence="2 3">
    <name type="scientific">Sordaria brevicollis</name>
    <dbReference type="NCBI Taxonomy" id="83679"/>
    <lineage>
        <taxon>Eukaryota</taxon>
        <taxon>Fungi</taxon>
        <taxon>Dikarya</taxon>
        <taxon>Ascomycota</taxon>
        <taxon>Pezizomycotina</taxon>
        <taxon>Sordariomycetes</taxon>
        <taxon>Sordariomycetidae</taxon>
        <taxon>Sordariales</taxon>
        <taxon>Sordariaceae</taxon>
        <taxon>Sordaria</taxon>
    </lineage>
</organism>
<reference evidence="2" key="1">
    <citation type="journal article" date="2023" name="Mol. Phylogenet. Evol.">
        <title>Genome-scale phylogeny and comparative genomics of the fungal order Sordariales.</title>
        <authorList>
            <person name="Hensen N."/>
            <person name="Bonometti L."/>
            <person name="Westerberg I."/>
            <person name="Brannstrom I.O."/>
            <person name="Guillou S."/>
            <person name="Cros-Aarteil S."/>
            <person name="Calhoun S."/>
            <person name="Haridas S."/>
            <person name="Kuo A."/>
            <person name="Mondo S."/>
            <person name="Pangilinan J."/>
            <person name="Riley R."/>
            <person name="LaButti K."/>
            <person name="Andreopoulos B."/>
            <person name="Lipzen A."/>
            <person name="Chen C."/>
            <person name="Yan M."/>
            <person name="Daum C."/>
            <person name="Ng V."/>
            <person name="Clum A."/>
            <person name="Steindorff A."/>
            <person name="Ohm R.A."/>
            <person name="Martin F."/>
            <person name="Silar P."/>
            <person name="Natvig D.O."/>
            <person name="Lalanne C."/>
            <person name="Gautier V."/>
            <person name="Ament-Velasquez S.L."/>
            <person name="Kruys A."/>
            <person name="Hutchinson M.I."/>
            <person name="Powell A.J."/>
            <person name="Barry K."/>
            <person name="Miller A.N."/>
            <person name="Grigoriev I.V."/>
            <person name="Debuchy R."/>
            <person name="Gladieux P."/>
            <person name="Hiltunen Thoren M."/>
            <person name="Johannesson H."/>
        </authorList>
    </citation>
    <scope>NUCLEOTIDE SEQUENCE</scope>
    <source>
        <strain evidence="2">FGSC 1904</strain>
    </source>
</reference>
<feature type="compositionally biased region" description="Basic and acidic residues" evidence="1">
    <location>
        <begin position="162"/>
        <end position="193"/>
    </location>
</feature>
<evidence type="ECO:0000256" key="1">
    <source>
        <dbReference type="SAM" id="MobiDB-lite"/>
    </source>
</evidence>
<feature type="region of interest" description="Disordered" evidence="1">
    <location>
        <begin position="162"/>
        <end position="208"/>
    </location>
</feature>
<feature type="region of interest" description="Disordered" evidence="1">
    <location>
        <begin position="1"/>
        <end position="31"/>
    </location>
</feature>
<accession>A0AAE0U9W2</accession>
<dbReference type="AlphaFoldDB" id="A0AAE0U9W2"/>
<dbReference type="InterPro" id="IPR022190">
    <property type="entry name" value="DUF3716"/>
</dbReference>
<name>A0AAE0U9W2_SORBR</name>
<evidence type="ECO:0000313" key="3">
    <source>
        <dbReference type="Proteomes" id="UP001281003"/>
    </source>
</evidence>
<protein>
    <submittedName>
        <fullName evidence="2">Uncharacterized protein</fullName>
    </submittedName>
</protein>
<evidence type="ECO:0000313" key="2">
    <source>
        <dbReference type="EMBL" id="KAK3396381.1"/>
    </source>
</evidence>
<feature type="compositionally biased region" description="Polar residues" evidence="1">
    <location>
        <begin position="14"/>
        <end position="28"/>
    </location>
</feature>
<comment type="caution">
    <text evidence="2">The sequence shown here is derived from an EMBL/GenBank/DDBJ whole genome shotgun (WGS) entry which is preliminary data.</text>
</comment>
<proteinExistence type="predicted"/>